<protein>
    <submittedName>
        <fullName evidence="5">Uncharacterized protein</fullName>
    </submittedName>
</protein>
<feature type="chain" id="PRO_5042088080" evidence="4">
    <location>
        <begin position="17"/>
        <end position="137"/>
    </location>
</feature>
<dbReference type="EMBL" id="JARGEI010000004">
    <property type="protein sequence ID" value="KAJ8732688.1"/>
    <property type="molecule type" value="Genomic_DNA"/>
</dbReference>
<organism evidence="5 6">
    <name type="scientific">Mythimna separata</name>
    <name type="common">Oriental armyworm</name>
    <name type="synonym">Pseudaletia separata</name>
    <dbReference type="NCBI Taxonomy" id="271217"/>
    <lineage>
        <taxon>Eukaryota</taxon>
        <taxon>Metazoa</taxon>
        <taxon>Ecdysozoa</taxon>
        <taxon>Arthropoda</taxon>
        <taxon>Hexapoda</taxon>
        <taxon>Insecta</taxon>
        <taxon>Pterygota</taxon>
        <taxon>Neoptera</taxon>
        <taxon>Endopterygota</taxon>
        <taxon>Lepidoptera</taxon>
        <taxon>Glossata</taxon>
        <taxon>Ditrysia</taxon>
        <taxon>Noctuoidea</taxon>
        <taxon>Noctuidae</taxon>
        <taxon>Noctuinae</taxon>
        <taxon>Hadenini</taxon>
        <taxon>Mythimna</taxon>
    </lineage>
</organism>
<evidence type="ECO:0000256" key="1">
    <source>
        <dbReference type="ARBA" id="ARBA00022460"/>
    </source>
</evidence>
<evidence type="ECO:0000256" key="3">
    <source>
        <dbReference type="PROSITE-ProRule" id="PRU00497"/>
    </source>
</evidence>
<feature type="signal peptide" evidence="4">
    <location>
        <begin position="1"/>
        <end position="16"/>
    </location>
</feature>
<evidence type="ECO:0000313" key="6">
    <source>
        <dbReference type="Proteomes" id="UP001231518"/>
    </source>
</evidence>
<evidence type="ECO:0000256" key="4">
    <source>
        <dbReference type="SAM" id="SignalP"/>
    </source>
</evidence>
<dbReference type="InterPro" id="IPR000618">
    <property type="entry name" value="Insect_cuticle"/>
</dbReference>
<evidence type="ECO:0000256" key="2">
    <source>
        <dbReference type="ARBA" id="ARBA00022729"/>
    </source>
</evidence>
<dbReference type="GO" id="GO:0062129">
    <property type="term" value="C:chitin-based extracellular matrix"/>
    <property type="evidence" value="ECO:0007669"/>
    <property type="project" value="TreeGrafter"/>
</dbReference>
<gene>
    <name evidence="5" type="ORF">PYW07_015287</name>
</gene>
<dbReference type="PROSITE" id="PS00233">
    <property type="entry name" value="CHIT_BIND_RR_1"/>
    <property type="match status" value="1"/>
</dbReference>
<keyword evidence="1 3" id="KW-0193">Cuticle</keyword>
<sequence length="137" mass="15095">MKFFVVALSLFTIAASAPTSLDPAAEERRRLPALEHEEIHDEYGQFALRYVTAEGTVVSERGRLVPDQNGSGYVMILEGEVSYVGDDGRTYVTKYSAGLDGYHVEGNHLPVPVTAEPVPEPAIPDVRITPYKYVAKR</sequence>
<evidence type="ECO:0000313" key="5">
    <source>
        <dbReference type="EMBL" id="KAJ8732688.1"/>
    </source>
</evidence>
<dbReference type="InterPro" id="IPR050468">
    <property type="entry name" value="Cuticle_Struct_Prot"/>
</dbReference>
<comment type="caution">
    <text evidence="5">The sequence shown here is derived from an EMBL/GenBank/DDBJ whole genome shotgun (WGS) entry which is preliminary data.</text>
</comment>
<dbReference type="AlphaFoldDB" id="A0AAD7Z0L3"/>
<name>A0AAD7Z0L3_MYTSE</name>
<reference evidence="5" key="1">
    <citation type="submission" date="2023-03" db="EMBL/GenBank/DDBJ databases">
        <title>Chromosome-level genomes of two armyworms, Mythimna separata and Mythimna loreyi, provide insights into the biosynthesis and reception of sex pheromones.</title>
        <authorList>
            <person name="Zhao H."/>
        </authorList>
    </citation>
    <scope>NUCLEOTIDE SEQUENCE</scope>
    <source>
        <strain evidence="5">BeijingLab</strain>
        <tissue evidence="5">Pupa</tissue>
    </source>
</reference>
<dbReference type="Proteomes" id="UP001231518">
    <property type="component" value="Chromosome 6"/>
</dbReference>
<accession>A0AAD7Z0L3</accession>
<proteinExistence type="predicted"/>
<dbReference type="PANTHER" id="PTHR10380">
    <property type="entry name" value="CUTICLE PROTEIN"/>
    <property type="match status" value="1"/>
</dbReference>
<dbReference type="PANTHER" id="PTHR10380:SF173">
    <property type="entry name" value="CUTICULAR PROTEIN 47EF, ISOFORM C-RELATED"/>
    <property type="match status" value="1"/>
</dbReference>
<keyword evidence="2 4" id="KW-0732">Signal</keyword>
<keyword evidence="6" id="KW-1185">Reference proteome</keyword>
<dbReference type="GO" id="GO:0008010">
    <property type="term" value="F:structural constituent of chitin-based larval cuticle"/>
    <property type="evidence" value="ECO:0007669"/>
    <property type="project" value="TreeGrafter"/>
</dbReference>
<dbReference type="InterPro" id="IPR031311">
    <property type="entry name" value="CHIT_BIND_RR_consensus"/>
</dbReference>
<dbReference type="PROSITE" id="PS51155">
    <property type="entry name" value="CHIT_BIND_RR_2"/>
    <property type="match status" value="1"/>
</dbReference>
<dbReference type="Pfam" id="PF00379">
    <property type="entry name" value="Chitin_bind_4"/>
    <property type="match status" value="1"/>
</dbReference>